<evidence type="ECO:0000313" key="3">
    <source>
        <dbReference type="Proteomes" id="UP001187192"/>
    </source>
</evidence>
<dbReference type="Proteomes" id="UP001187192">
    <property type="component" value="Unassembled WGS sequence"/>
</dbReference>
<dbReference type="AlphaFoldDB" id="A0AA88EBA6"/>
<gene>
    <name evidence="1" type="ORF">TIFTF001_034579</name>
    <name evidence="2" type="ORF">TIFTF001_038866</name>
</gene>
<dbReference type="EMBL" id="BTGU01000944">
    <property type="protein sequence ID" value="GMN69820.1"/>
    <property type="molecule type" value="Genomic_DNA"/>
</dbReference>
<name>A0AA88EBA6_FICCA</name>
<dbReference type="EMBL" id="BTGU01000240">
    <property type="protein sequence ID" value="GMN65512.1"/>
    <property type="molecule type" value="Genomic_DNA"/>
</dbReference>
<accession>A0AA88EBA6</accession>
<comment type="caution">
    <text evidence="2">The sequence shown here is derived from an EMBL/GenBank/DDBJ whole genome shotgun (WGS) entry which is preliminary data.</text>
</comment>
<evidence type="ECO:0000313" key="2">
    <source>
        <dbReference type="EMBL" id="GMN69820.1"/>
    </source>
</evidence>
<organism evidence="2 3">
    <name type="scientific">Ficus carica</name>
    <name type="common">Common fig</name>
    <dbReference type="NCBI Taxonomy" id="3494"/>
    <lineage>
        <taxon>Eukaryota</taxon>
        <taxon>Viridiplantae</taxon>
        <taxon>Streptophyta</taxon>
        <taxon>Embryophyta</taxon>
        <taxon>Tracheophyta</taxon>
        <taxon>Spermatophyta</taxon>
        <taxon>Magnoliopsida</taxon>
        <taxon>eudicotyledons</taxon>
        <taxon>Gunneridae</taxon>
        <taxon>Pentapetalae</taxon>
        <taxon>rosids</taxon>
        <taxon>fabids</taxon>
        <taxon>Rosales</taxon>
        <taxon>Moraceae</taxon>
        <taxon>Ficeae</taxon>
        <taxon>Ficus</taxon>
    </lineage>
</organism>
<proteinExistence type="predicted"/>
<protein>
    <submittedName>
        <fullName evidence="2">Uncharacterized protein</fullName>
    </submittedName>
</protein>
<sequence length="62" mass="7077">MVMAEQRRHAIGIAIGVALMPCDRSHRGLKFKSLKTNCQVKPYYKSSYVLLLVQMHSKTLND</sequence>
<keyword evidence="3" id="KW-1185">Reference proteome</keyword>
<evidence type="ECO:0000313" key="1">
    <source>
        <dbReference type="EMBL" id="GMN65512.1"/>
    </source>
</evidence>
<reference evidence="2" key="1">
    <citation type="submission" date="2023-07" db="EMBL/GenBank/DDBJ databases">
        <title>draft genome sequence of fig (Ficus carica).</title>
        <authorList>
            <person name="Takahashi T."/>
            <person name="Nishimura K."/>
        </authorList>
    </citation>
    <scope>NUCLEOTIDE SEQUENCE</scope>
</reference>